<dbReference type="AlphaFoldDB" id="A0A5C5BD39"/>
<dbReference type="EMBL" id="VENP01000029">
    <property type="protein sequence ID" value="TNU73933.1"/>
    <property type="molecule type" value="Genomic_DNA"/>
</dbReference>
<proteinExistence type="predicted"/>
<evidence type="ECO:0000313" key="1">
    <source>
        <dbReference type="EMBL" id="TNU73933.1"/>
    </source>
</evidence>
<gene>
    <name evidence="1" type="ORF">FH969_08760</name>
</gene>
<protein>
    <recommendedName>
        <fullName evidence="3">DUF559 domain-containing protein</fullName>
    </recommendedName>
</protein>
<comment type="caution">
    <text evidence="1">The sequence shown here is derived from an EMBL/GenBank/DDBJ whole genome shotgun (WGS) entry which is preliminary data.</text>
</comment>
<sequence length="319" mass="35887">MSLPYETFPHLTDDDLAEVERIQGRVLAMGQLVRAGRSERYGRSRVESGRWQQLYRGTYVTHAGPVSFETRCWAALLAVGPGSALAGETAAYLQRLQTVPPAEIEVVVPRSRRARGRLPGVRVRSTRARVRAVDLPPRTPIAVTTLDLVGRASSTDEVVSTVTAAVRRQGGQLALRNELERRHRTRHRDLLTDLLSPAAEGIESALEHRFDRDVLRAHGLPRMTRQQRQVVQGVLIRADVVSEEFAVRFELDGRLHRDKTDADVWRDNAMVLERGERTLRYRWRHIAGTPCRTARQVERALQKGGWAGRLRACGEACST</sequence>
<dbReference type="RefSeq" id="WP_139986991.1">
    <property type="nucleotide sequence ID" value="NZ_VENP01000029.1"/>
</dbReference>
<name>A0A5C5BD39_9MICO</name>
<evidence type="ECO:0008006" key="3">
    <source>
        <dbReference type="Google" id="ProtNLM"/>
    </source>
</evidence>
<accession>A0A5C5BD39</accession>
<organism evidence="1 2">
    <name type="scientific">Miniimonas arenae</name>
    <dbReference type="NCBI Taxonomy" id="676201"/>
    <lineage>
        <taxon>Bacteria</taxon>
        <taxon>Bacillati</taxon>
        <taxon>Actinomycetota</taxon>
        <taxon>Actinomycetes</taxon>
        <taxon>Micrococcales</taxon>
        <taxon>Beutenbergiaceae</taxon>
        <taxon>Miniimonas</taxon>
    </lineage>
</organism>
<dbReference type="Proteomes" id="UP000313849">
    <property type="component" value="Unassembled WGS sequence"/>
</dbReference>
<dbReference type="OrthoDB" id="5146042at2"/>
<evidence type="ECO:0000313" key="2">
    <source>
        <dbReference type="Proteomes" id="UP000313849"/>
    </source>
</evidence>
<keyword evidence="2" id="KW-1185">Reference proteome</keyword>
<reference evidence="1 2" key="1">
    <citation type="submission" date="2019-06" db="EMBL/GenBank/DDBJ databases">
        <title>Draft genome sequence of Miniimonas arenae KCTC 19750T isolated from sea sand.</title>
        <authorList>
            <person name="Park S.-J."/>
        </authorList>
    </citation>
    <scope>NUCLEOTIDE SEQUENCE [LARGE SCALE GENOMIC DNA]</scope>
    <source>
        <strain evidence="1 2">KCTC 19750</strain>
    </source>
</reference>